<protein>
    <recommendedName>
        <fullName evidence="2">Nose resistant-to-fluoxetine protein N-terminal domain-containing protein</fullName>
    </recommendedName>
</protein>
<feature type="transmembrane region" description="Helical" evidence="1">
    <location>
        <begin position="425"/>
        <end position="445"/>
    </location>
</feature>
<feature type="transmembrane region" description="Helical" evidence="1">
    <location>
        <begin position="565"/>
        <end position="587"/>
    </location>
</feature>
<reference evidence="3" key="1">
    <citation type="submission" date="2020-11" db="EMBL/GenBank/DDBJ databases">
        <authorList>
            <person name="Tran Van P."/>
        </authorList>
    </citation>
    <scope>NUCLEOTIDE SEQUENCE</scope>
</reference>
<accession>A0A7R9NVE6</accession>
<feature type="transmembrane region" description="Helical" evidence="1">
    <location>
        <begin position="465"/>
        <end position="486"/>
    </location>
</feature>
<evidence type="ECO:0000259" key="2">
    <source>
        <dbReference type="Pfam" id="PF20146"/>
    </source>
</evidence>
<evidence type="ECO:0000313" key="3">
    <source>
        <dbReference type="EMBL" id="CAD7457621.1"/>
    </source>
</evidence>
<dbReference type="AlphaFoldDB" id="A0A7R9NVE6"/>
<keyword evidence="1" id="KW-0472">Membrane</keyword>
<feature type="transmembrane region" description="Helical" evidence="1">
    <location>
        <begin position="498"/>
        <end position="517"/>
    </location>
</feature>
<gene>
    <name evidence="3" type="ORF">TTEB3V08_LOCUS5613</name>
</gene>
<evidence type="ECO:0000256" key="1">
    <source>
        <dbReference type="SAM" id="Phobius"/>
    </source>
</evidence>
<dbReference type="EMBL" id="OE001808">
    <property type="protein sequence ID" value="CAD7457621.1"/>
    <property type="molecule type" value="Genomic_DNA"/>
</dbReference>
<keyword evidence="1" id="KW-1133">Transmembrane helix</keyword>
<feature type="domain" description="Nose resistant-to-fluoxetine protein N-terminal" evidence="2">
    <location>
        <begin position="37"/>
        <end position="88"/>
    </location>
</feature>
<proteinExistence type="predicted"/>
<dbReference type="PANTHER" id="PTHR11161:SF0">
    <property type="entry name" value="O-ACYLTRANSFERASE LIKE PROTEIN"/>
    <property type="match status" value="1"/>
</dbReference>
<feature type="transmembrane region" description="Helical" evidence="1">
    <location>
        <begin position="390"/>
        <end position="413"/>
    </location>
</feature>
<sequence length="660" mass="74058">MGTILRLLKEEQLELYAPITYLTNNDLCNKHLRLYRQMFDSSSKMQYGILTGNIFNMGNFEECLSVNVPDAAHAPLRGQHCIVEVSTRSAKRLDAYKIAEEVGVELMVLGSVGRQQHRSNPPASSHLEYCKRSLVIPYLDSIVSSLEQRFSEEHSPAFSLLALHPLIMLEMTIQDFKMKSKQISRFFFKLQTFDSELNYGDRARLILAFSLPINWKRLIKTDSSPDTLTIIHGIRLFTMGWITITHQSFIYTEVSAINKDVGIAEPVVVLCDFLSVLESISDLPGPPSHPLIIQILNECASIVLGAKNWGANGFLVTTQPRSHDPKLPIQIIAGNNRCPSPCKVQSHSSLRLAIYSFFAGIIYIPLTTSPCKVQSHSSLRLEDAKNGELFAYYTPPVRFTPWILGIVLGYVLHKTKNRKPLLSKPIVIVGWVGSILIMLAAQYLIYPIQQPDYVYDRLACSFYFALFRTCWALGIAWIIFACATGYGGPVNTLLSLKCWIPLSRLTYCIYLVHLPLIRFKAYSMKVEMYMDVSQQIWAGYAQNWGRSGANLAFPDLANSSFGPDLMWEFLGSLIITTALSALLSLVFESPIISIEKALLEKAKHIYAIQSTCPSVIRQHLLIGYFDALLLFCIVDEVPTGTPLCVTAAPLLHLPRCCICP</sequence>
<dbReference type="PANTHER" id="PTHR11161">
    <property type="entry name" value="O-ACYLTRANSFERASE"/>
    <property type="match status" value="1"/>
</dbReference>
<name>A0A7R9NVE6_9NEOP</name>
<dbReference type="Pfam" id="PF20146">
    <property type="entry name" value="NRF"/>
    <property type="match status" value="1"/>
</dbReference>
<dbReference type="InterPro" id="IPR006621">
    <property type="entry name" value="Nose-resist-to-fluoxetine_N"/>
</dbReference>
<organism evidence="3">
    <name type="scientific">Timema tahoe</name>
    <dbReference type="NCBI Taxonomy" id="61484"/>
    <lineage>
        <taxon>Eukaryota</taxon>
        <taxon>Metazoa</taxon>
        <taxon>Ecdysozoa</taxon>
        <taxon>Arthropoda</taxon>
        <taxon>Hexapoda</taxon>
        <taxon>Insecta</taxon>
        <taxon>Pterygota</taxon>
        <taxon>Neoptera</taxon>
        <taxon>Polyneoptera</taxon>
        <taxon>Phasmatodea</taxon>
        <taxon>Timematodea</taxon>
        <taxon>Timematoidea</taxon>
        <taxon>Timematidae</taxon>
        <taxon>Timema</taxon>
    </lineage>
</organism>
<dbReference type="InterPro" id="IPR052728">
    <property type="entry name" value="O2_lipid_transport_reg"/>
</dbReference>
<keyword evidence="1" id="KW-0812">Transmembrane</keyword>